<evidence type="ECO:0000256" key="1">
    <source>
        <dbReference type="SAM" id="Phobius"/>
    </source>
</evidence>
<keyword evidence="1" id="KW-1133">Transmembrane helix</keyword>
<dbReference type="STRING" id="39490.ERS852448_01343"/>
<accession>A0A173T811</accession>
<feature type="transmembrane region" description="Helical" evidence="1">
    <location>
        <begin position="37"/>
        <end position="56"/>
    </location>
</feature>
<feature type="transmembrane region" description="Helical" evidence="1">
    <location>
        <begin position="7"/>
        <end position="25"/>
    </location>
</feature>
<reference evidence="2 3" key="1">
    <citation type="submission" date="2015-09" db="EMBL/GenBank/DDBJ databases">
        <authorList>
            <consortium name="Pathogen Informatics"/>
        </authorList>
    </citation>
    <scope>NUCLEOTIDE SEQUENCE [LARGE SCALE GENOMIC DNA]</scope>
    <source>
        <strain evidence="2 3">2789STDY5608891</strain>
    </source>
</reference>
<dbReference type="Proteomes" id="UP000095492">
    <property type="component" value="Unassembled WGS sequence"/>
</dbReference>
<protein>
    <submittedName>
        <fullName evidence="2">Uncharacterized protein</fullName>
    </submittedName>
</protein>
<sequence>MRKLFQIFLTIVYFVIFVFVINKLINHFLPINLLTDIITLVCWVIALIASVALAEYTMKKL</sequence>
<dbReference type="AlphaFoldDB" id="A0A173T811"/>
<evidence type="ECO:0000313" key="2">
    <source>
        <dbReference type="EMBL" id="CUM98135.1"/>
    </source>
</evidence>
<organism evidence="2 3">
    <name type="scientific">Eubacterium ramulus</name>
    <dbReference type="NCBI Taxonomy" id="39490"/>
    <lineage>
        <taxon>Bacteria</taxon>
        <taxon>Bacillati</taxon>
        <taxon>Bacillota</taxon>
        <taxon>Clostridia</taxon>
        <taxon>Eubacteriales</taxon>
        <taxon>Eubacteriaceae</taxon>
        <taxon>Eubacterium</taxon>
    </lineage>
</organism>
<keyword evidence="1" id="KW-0812">Transmembrane</keyword>
<gene>
    <name evidence="2" type="ORF">ERS852448_01343</name>
</gene>
<keyword evidence="1" id="KW-0472">Membrane</keyword>
<name>A0A173T811_EUBRA</name>
<evidence type="ECO:0000313" key="3">
    <source>
        <dbReference type="Proteomes" id="UP000095492"/>
    </source>
</evidence>
<proteinExistence type="predicted"/>
<dbReference type="EMBL" id="CYYA01000007">
    <property type="protein sequence ID" value="CUM98135.1"/>
    <property type="molecule type" value="Genomic_DNA"/>
</dbReference>